<dbReference type="AlphaFoldDB" id="A0A7C3QW69"/>
<sequence length="111" mass="12654">MERPDSHTGKQEPPGSRSLVWVLLVSGVAMVLYGTGALLSSDTGLAALIRYRWEARDLARHKDVLLRQIDGRRDHVEALRRDPFEMERIAREHEHRVLPGEIMVLPRKPAP</sequence>
<dbReference type="EMBL" id="DTMM01000112">
    <property type="protein sequence ID" value="HFT93436.1"/>
    <property type="molecule type" value="Genomic_DNA"/>
</dbReference>
<keyword evidence="1" id="KW-1133">Transmembrane helix</keyword>
<keyword evidence="1" id="KW-0812">Transmembrane</keyword>
<evidence type="ECO:0000313" key="2">
    <source>
        <dbReference type="EMBL" id="HFT93436.1"/>
    </source>
</evidence>
<evidence type="ECO:0000256" key="1">
    <source>
        <dbReference type="SAM" id="Phobius"/>
    </source>
</evidence>
<reference evidence="2" key="1">
    <citation type="journal article" date="2020" name="mSystems">
        <title>Genome- and Community-Level Interaction Insights into Carbon Utilization and Element Cycling Functions of Hydrothermarchaeota in Hydrothermal Sediment.</title>
        <authorList>
            <person name="Zhou Z."/>
            <person name="Liu Y."/>
            <person name="Xu W."/>
            <person name="Pan J."/>
            <person name="Luo Z.H."/>
            <person name="Li M."/>
        </authorList>
    </citation>
    <scope>NUCLEOTIDE SEQUENCE [LARGE SCALE GENOMIC DNA]</scope>
    <source>
        <strain evidence="2">SpSt-902</strain>
    </source>
</reference>
<comment type="caution">
    <text evidence="2">The sequence shown here is derived from an EMBL/GenBank/DDBJ whole genome shotgun (WGS) entry which is preliminary data.</text>
</comment>
<feature type="transmembrane region" description="Helical" evidence="1">
    <location>
        <begin position="20"/>
        <end position="40"/>
    </location>
</feature>
<keyword evidence="1" id="KW-0472">Membrane</keyword>
<organism evidence="2">
    <name type="scientific">Leptospirillum ferriphilum</name>
    <dbReference type="NCBI Taxonomy" id="178606"/>
    <lineage>
        <taxon>Bacteria</taxon>
        <taxon>Pseudomonadati</taxon>
        <taxon>Nitrospirota</taxon>
        <taxon>Nitrospiria</taxon>
        <taxon>Nitrospirales</taxon>
        <taxon>Nitrospiraceae</taxon>
        <taxon>Leptospirillum</taxon>
    </lineage>
</organism>
<protein>
    <recommendedName>
        <fullName evidence="3">Septum formation initiator family protein</fullName>
    </recommendedName>
</protein>
<proteinExistence type="predicted"/>
<name>A0A7C3QW69_9BACT</name>
<gene>
    <name evidence="2" type="ORF">ENX03_05750</name>
</gene>
<accession>A0A7C3QW69</accession>
<evidence type="ECO:0008006" key="3">
    <source>
        <dbReference type="Google" id="ProtNLM"/>
    </source>
</evidence>